<dbReference type="SUPFAM" id="SSF53448">
    <property type="entry name" value="Nucleotide-diphospho-sugar transferases"/>
    <property type="match status" value="2"/>
</dbReference>
<dbReference type="EMBL" id="FMZF01000002">
    <property type="protein sequence ID" value="SDC38846.1"/>
    <property type="molecule type" value="Genomic_DNA"/>
</dbReference>
<name>A0A1G6L8J2_9ACTN</name>
<dbReference type="PANTHER" id="PTHR43179:SF12">
    <property type="entry name" value="GALACTOFURANOSYLTRANSFERASE GLFT2"/>
    <property type="match status" value="1"/>
</dbReference>
<evidence type="ECO:0000256" key="3">
    <source>
        <dbReference type="ARBA" id="ARBA00022676"/>
    </source>
</evidence>
<dbReference type="AlphaFoldDB" id="A0A1G6L8J2"/>
<accession>A0A1G6L8J2</accession>
<evidence type="ECO:0000259" key="6">
    <source>
        <dbReference type="Pfam" id="PF00535"/>
    </source>
</evidence>
<dbReference type="STRING" id="1190417.SAMN05660690_1224"/>
<comment type="pathway">
    <text evidence="1">Cell wall biogenesis; cell wall polysaccharide biosynthesis.</text>
</comment>
<dbReference type="PANTHER" id="PTHR43179">
    <property type="entry name" value="RHAMNOSYLTRANSFERASE WBBL"/>
    <property type="match status" value="1"/>
</dbReference>
<evidence type="ECO:0000313" key="7">
    <source>
        <dbReference type="EMBL" id="SDC38846.1"/>
    </source>
</evidence>
<reference evidence="8" key="1">
    <citation type="submission" date="2016-10" db="EMBL/GenBank/DDBJ databases">
        <authorList>
            <person name="Varghese N."/>
            <person name="Submissions S."/>
        </authorList>
    </citation>
    <scope>NUCLEOTIDE SEQUENCE [LARGE SCALE GENOMIC DNA]</scope>
    <source>
        <strain evidence="8">DSM 45421</strain>
    </source>
</reference>
<gene>
    <name evidence="7" type="ORF">SAMN05660690_1224</name>
</gene>
<comment type="similarity">
    <text evidence="2">Belongs to the glycosyltransferase 2 family.</text>
</comment>
<sequence>MLRPDGRTHYRALAVADVDLDRGTASPRPPVIGPEHQPEGVHALVWLHGHPIGELTLPGDPQTLLPGLPGVAARELATAVDAHLLRDALATCGGLERARSRGLHSIPHPRETLDTSQITVAVCTRDRPEDLRRCLAAIQLLEPAPAAVLVVDNGSADDRTRRVVEAFGLSCVREPRLGLDWARNRALLEARTGIVAFTDDDVLVHPRWIAGIARAFTEEPGAVGVTGLVAPAELATPAQVLFEAYGGFGRGYARQWMSVAVETGEVAARVHPGTGGAGTGANMAVRREETLALGGFDPALDVGTPTGGGGDLEMYFRVLAAGHLLVYEPSAAVYHVHRRTESQLLRQMRGHGTGTYSIFAGAALRYGKVQAGEFLAFALWWALHRHLRAHVGQLLRRRPLPWALDRAETRGMCAAVLGRYYTRARRQAVQQQGENPDEPRAPALVRPRARRTRDHTPDPVVTVDLARDGGESALRQGSPVGDSRARRVRLVVERNGVAQAHLVVRTGGSPLTPSRLRWSLVQRLGPAVLEPGAVWQEPPGPRARRGSGSDAVAPHVQIVVVSDGAEVHGRPALDAVSAQSDLIGASVTYGDSPGAARPGEHGRVRRHTMAGDGGAQPAEEVLVLLRSDLLVAPGWLQELLVPLADPGVAVVTGRVLPAGQSGTYAQWRDYQDVLDRGPHRAVFDGDWLRSSRGPARLWEIGTLANAAVRCSALSRLPSVAGPAALTGAVVSEDFFYRVLHAGGRIAYAPAAVARRVAAPADRTSVRAEVASAATAHVASLLNVVVEHRDLRGLVRLGVVLPRQRLRRIWHVLRGRDDIPADLVVADLAGLVRGLAWWRWRAG</sequence>
<keyword evidence="3" id="KW-0328">Glycosyltransferase</keyword>
<organism evidence="7 8">
    <name type="scientific">Geodermatophilus telluris</name>
    <dbReference type="NCBI Taxonomy" id="1190417"/>
    <lineage>
        <taxon>Bacteria</taxon>
        <taxon>Bacillati</taxon>
        <taxon>Actinomycetota</taxon>
        <taxon>Actinomycetes</taxon>
        <taxon>Geodermatophilales</taxon>
        <taxon>Geodermatophilaceae</taxon>
        <taxon>Geodermatophilus</taxon>
    </lineage>
</organism>
<evidence type="ECO:0000256" key="5">
    <source>
        <dbReference type="SAM" id="MobiDB-lite"/>
    </source>
</evidence>
<evidence type="ECO:0000256" key="1">
    <source>
        <dbReference type="ARBA" id="ARBA00004776"/>
    </source>
</evidence>
<evidence type="ECO:0000256" key="2">
    <source>
        <dbReference type="ARBA" id="ARBA00006739"/>
    </source>
</evidence>
<dbReference type="Pfam" id="PF00535">
    <property type="entry name" value="Glycos_transf_2"/>
    <property type="match status" value="1"/>
</dbReference>
<feature type="region of interest" description="Disordered" evidence="5">
    <location>
        <begin position="427"/>
        <end position="463"/>
    </location>
</feature>
<feature type="domain" description="Glycosyltransferase 2-like" evidence="6">
    <location>
        <begin position="119"/>
        <end position="226"/>
    </location>
</feature>
<dbReference type="CDD" id="cd00761">
    <property type="entry name" value="Glyco_tranf_GTA_type"/>
    <property type="match status" value="1"/>
</dbReference>
<dbReference type="Gene3D" id="3.90.550.10">
    <property type="entry name" value="Spore Coat Polysaccharide Biosynthesis Protein SpsA, Chain A"/>
    <property type="match status" value="2"/>
</dbReference>
<evidence type="ECO:0000313" key="8">
    <source>
        <dbReference type="Proteomes" id="UP000199416"/>
    </source>
</evidence>
<keyword evidence="8" id="KW-1185">Reference proteome</keyword>
<dbReference type="Proteomes" id="UP000199416">
    <property type="component" value="Unassembled WGS sequence"/>
</dbReference>
<dbReference type="GO" id="GO:0016757">
    <property type="term" value="F:glycosyltransferase activity"/>
    <property type="evidence" value="ECO:0007669"/>
    <property type="project" value="UniProtKB-KW"/>
</dbReference>
<evidence type="ECO:0000256" key="4">
    <source>
        <dbReference type="ARBA" id="ARBA00022679"/>
    </source>
</evidence>
<proteinExistence type="inferred from homology"/>
<dbReference type="InterPro" id="IPR001173">
    <property type="entry name" value="Glyco_trans_2-like"/>
</dbReference>
<keyword evidence="4 7" id="KW-0808">Transferase</keyword>
<protein>
    <submittedName>
        <fullName evidence="7">Glycosyltransferase, GT2 family</fullName>
    </submittedName>
</protein>
<dbReference type="InterPro" id="IPR029044">
    <property type="entry name" value="Nucleotide-diphossugar_trans"/>
</dbReference>